<name>A0A9P0W104_9ASCO</name>
<gene>
    <name evidence="2" type="ORF">CLIB1423_28S00562</name>
</gene>
<feature type="region of interest" description="Disordered" evidence="1">
    <location>
        <begin position="1"/>
        <end position="40"/>
    </location>
</feature>
<keyword evidence="3" id="KW-1185">Reference proteome</keyword>
<evidence type="ECO:0000313" key="2">
    <source>
        <dbReference type="EMBL" id="CAH2355539.1"/>
    </source>
</evidence>
<reference evidence="2" key="1">
    <citation type="submission" date="2022-03" db="EMBL/GenBank/DDBJ databases">
        <authorList>
            <person name="Legras J.-L."/>
            <person name="Devillers H."/>
            <person name="Grondin C."/>
        </authorList>
    </citation>
    <scope>NUCLEOTIDE SEQUENCE</scope>
    <source>
        <strain evidence="2">CLIB 1423</strain>
    </source>
</reference>
<feature type="compositionally biased region" description="Low complexity" evidence="1">
    <location>
        <begin position="29"/>
        <end position="39"/>
    </location>
</feature>
<dbReference type="Proteomes" id="UP000837801">
    <property type="component" value="Unassembled WGS sequence"/>
</dbReference>
<dbReference type="EMBL" id="CAKXYY010000028">
    <property type="protein sequence ID" value="CAH2355539.1"/>
    <property type="molecule type" value="Genomic_DNA"/>
</dbReference>
<dbReference type="Pfam" id="PF15496">
    <property type="entry name" value="DUF4646"/>
    <property type="match status" value="1"/>
</dbReference>
<proteinExistence type="predicted"/>
<accession>A0A9P0W104</accession>
<evidence type="ECO:0000256" key="1">
    <source>
        <dbReference type="SAM" id="MobiDB-lite"/>
    </source>
</evidence>
<organism evidence="2 3">
    <name type="scientific">[Candida] railenensis</name>
    <dbReference type="NCBI Taxonomy" id="45579"/>
    <lineage>
        <taxon>Eukaryota</taxon>
        <taxon>Fungi</taxon>
        <taxon>Dikarya</taxon>
        <taxon>Ascomycota</taxon>
        <taxon>Saccharomycotina</taxon>
        <taxon>Pichiomycetes</taxon>
        <taxon>Debaryomycetaceae</taxon>
        <taxon>Kurtzmaniella</taxon>
    </lineage>
</organism>
<protein>
    <submittedName>
        <fullName evidence="2">Uncharacterized protein</fullName>
    </submittedName>
</protein>
<dbReference type="InterPro" id="IPR028018">
    <property type="entry name" value="DUF4646"/>
</dbReference>
<dbReference type="OrthoDB" id="5314275at2759"/>
<comment type="caution">
    <text evidence="2">The sequence shown here is derived from an EMBL/GenBank/DDBJ whole genome shotgun (WGS) entry which is preliminary data.</text>
</comment>
<evidence type="ECO:0000313" key="3">
    <source>
        <dbReference type="Proteomes" id="UP000837801"/>
    </source>
</evidence>
<sequence>MGLLRDTLSSMQETNRTRSHSMSGPPPYSSSSSPYVGHSAPIEPIHEQEETNDMVFDSSSLSSSSSSVYSSPSSLGYVDNYVEGDVQIFGPEVERAKRHNSVRLPITKHNEYYGRLSDPVVQFPPQFQKQVNTRHLYTPFRPILVVANSPNLVEGFQMVYFPEQLGSHDISSSDWQRFLEDLRRAAMPTSSYAYGNRYNRQYNSGYGQSNGEYRGVLYGENDRQRMLGGSSNNGRLSSVLDNRLNGRRRGGRYEKDDGLVRSVLKLGAAYIDGKSSSNSTYNNNNLNTDDAYFYAENSIPRTINSDDYDNLSSFIDRWNMMFFNNRSVHVQIRFPHEVKKEYDHFLRTYSREDGRKVRRQAEHDGPDSLKKCRLIITSL</sequence>
<dbReference type="AlphaFoldDB" id="A0A9P0W104"/>